<proteinExistence type="predicted"/>
<accession>A0ABY4EYY3</accession>
<keyword evidence="3" id="KW-0233">DNA recombination</keyword>
<dbReference type="Pfam" id="PF07508">
    <property type="entry name" value="Recombinase"/>
    <property type="match status" value="1"/>
</dbReference>
<dbReference type="InterPro" id="IPR036162">
    <property type="entry name" value="Resolvase-like_N_sf"/>
</dbReference>
<dbReference type="Pfam" id="PF00239">
    <property type="entry name" value="Resolvase"/>
    <property type="match status" value="1"/>
</dbReference>
<evidence type="ECO:0000256" key="3">
    <source>
        <dbReference type="ARBA" id="ARBA00023172"/>
    </source>
</evidence>
<evidence type="ECO:0000313" key="7">
    <source>
        <dbReference type="EMBL" id="UOQ49614.1"/>
    </source>
</evidence>
<evidence type="ECO:0000256" key="1">
    <source>
        <dbReference type="ARBA" id="ARBA00022908"/>
    </source>
</evidence>
<keyword evidence="2" id="KW-0238">DNA-binding</keyword>
<name>A0ABY4EYY3_9BACI</name>
<feature type="domain" description="Resolvase/invertase-type recombinase catalytic" evidence="5">
    <location>
        <begin position="3"/>
        <end position="156"/>
    </location>
</feature>
<organism evidence="7 8">
    <name type="scientific">Gracilibacillus caseinilyticus</name>
    <dbReference type="NCBI Taxonomy" id="2932256"/>
    <lineage>
        <taxon>Bacteria</taxon>
        <taxon>Bacillati</taxon>
        <taxon>Bacillota</taxon>
        <taxon>Bacilli</taxon>
        <taxon>Bacillales</taxon>
        <taxon>Bacillaceae</taxon>
        <taxon>Gracilibacillus</taxon>
    </lineage>
</organism>
<keyword evidence="1" id="KW-0229">DNA integration</keyword>
<evidence type="ECO:0000256" key="2">
    <source>
        <dbReference type="ARBA" id="ARBA00023125"/>
    </source>
</evidence>
<dbReference type="Gene3D" id="3.90.1750.20">
    <property type="entry name" value="Putative Large Serine Recombinase, Chain B, Domain 2"/>
    <property type="match status" value="1"/>
</dbReference>
<dbReference type="SUPFAM" id="SSF53041">
    <property type="entry name" value="Resolvase-like"/>
    <property type="match status" value="1"/>
</dbReference>
<dbReference type="Pfam" id="PF13408">
    <property type="entry name" value="Zn_ribbon_recom"/>
    <property type="match status" value="1"/>
</dbReference>
<sequence>MAITIGYIRVSTDIQLDGYSLDFQDDEINGYCNVNKFPKPIIFNEGSGSGSSIEEREVFREMLRYAISKSKEEKNEKIYVIVWKADRFARNLLDAMNAFNLLNKHGIYLISIAERLNTENESSIMMLQMLFMWAENERRNIVFNCKNGMRKRAEEGYYNGGKVFGYNSTPNKTLEINEEEAKIIRFIFDRYINERWGYYKIARFLNNQYTESRTSRVWDKQGIRIIVTNPLYAGYIRWREKSGDTIMSKGKHNAIISEEQWMKAQMIFDEKSYTPVKIHKGNYFLSGLLKCPDCNASMVQHKSSKGGKYVYYQCSQNKNNGLCKSNLVNKREAEEYVIKELSSVFRSSQTPQHLQLKITTQLQLDLVPKKEQKKLIKKDLKSILKRKNELFDLFAKKIISEEALGQQMKRLDEEEQSLSSMLDLLTSKIEIESGNQIESMVRNITDAFEKFFYSLDDIKQKEFLREYIERIDVKEIPKGKIRTKRIINKITYHFELEELSKLIA</sequence>
<feature type="domain" description="Recombinase" evidence="6">
    <location>
        <begin position="163"/>
        <end position="274"/>
    </location>
</feature>
<dbReference type="EMBL" id="CP095072">
    <property type="protein sequence ID" value="UOQ49614.1"/>
    <property type="molecule type" value="Genomic_DNA"/>
</dbReference>
<dbReference type="PROSITE" id="PS51736">
    <property type="entry name" value="RECOMBINASES_3"/>
    <property type="match status" value="1"/>
</dbReference>
<dbReference type="PROSITE" id="PS00397">
    <property type="entry name" value="RECOMBINASES_1"/>
    <property type="match status" value="1"/>
</dbReference>
<dbReference type="InterPro" id="IPR025827">
    <property type="entry name" value="Zn_ribbon_recom_dom"/>
</dbReference>
<dbReference type="InterPro" id="IPR006119">
    <property type="entry name" value="Resolv_N"/>
</dbReference>
<dbReference type="SMART" id="SM00857">
    <property type="entry name" value="Resolvase"/>
    <property type="match status" value="1"/>
</dbReference>
<dbReference type="InterPro" id="IPR011109">
    <property type="entry name" value="DNA_bind_recombinase_dom"/>
</dbReference>
<dbReference type="Proteomes" id="UP000831782">
    <property type="component" value="Chromosome"/>
</dbReference>
<evidence type="ECO:0000256" key="4">
    <source>
        <dbReference type="PROSITE-ProRule" id="PRU10137"/>
    </source>
</evidence>
<reference evidence="7 8" key="1">
    <citation type="submission" date="2022-04" db="EMBL/GenBank/DDBJ databases">
        <title>Gracilibacillus sp. isolated from saltern.</title>
        <authorList>
            <person name="Won M."/>
            <person name="Lee C.-M."/>
            <person name="Woen H.-Y."/>
            <person name="Kwon S.-W."/>
        </authorList>
    </citation>
    <scope>NUCLEOTIDE SEQUENCE [LARGE SCALE GENOMIC DNA]</scope>
    <source>
        <strain evidence="7 8">SSWR10-1</strain>
    </source>
</reference>
<dbReference type="InterPro" id="IPR006118">
    <property type="entry name" value="Recombinase_CS"/>
</dbReference>
<dbReference type="CDD" id="cd00338">
    <property type="entry name" value="Ser_Recombinase"/>
    <property type="match status" value="1"/>
</dbReference>
<dbReference type="PROSITE" id="PS51737">
    <property type="entry name" value="RECOMBINASE_DNA_BIND"/>
    <property type="match status" value="1"/>
</dbReference>
<dbReference type="PANTHER" id="PTHR30461:SF23">
    <property type="entry name" value="DNA RECOMBINASE-RELATED"/>
    <property type="match status" value="1"/>
</dbReference>
<evidence type="ECO:0000259" key="5">
    <source>
        <dbReference type="PROSITE" id="PS51736"/>
    </source>
</evidence>
<dbReference type="InterPro" id="IPR050639">
    <property type="entry name" value="SSR_resolvase"/>
</dbReference>
<dbReference type="PANTHER" id="PTHR30461">
    <property type="entry name" value="DNA-INVERTASE FROM LAMBDOID PROPHAGE"/>
    <property type="match status" value="1"/>
</dbReference>
<dbReference type="InterPro" id="IPR038109">
    <property type="entry name" value="DNA_bind_recomb_sf"/>
</dbReference>
<protein>
    <submittedName>
        <fullName evidence="7">Recombinase family protein</fullName>
    </submittedName>
</protein>
<dbReference type="RefSeq" id="WP_244722084.1">
    <property type="nucleotide sequence ID" value="NZ_CP095072.1"/>
</dbReference>
<feature type="active site" description="O-(5'-phospho-DNA)-serine intermediate" evidence="4">
    <location>
        <position position="11"/>
    </location>
</feature>
<evidence type="ECO:0000313" key="8">
    <source>
        <dbReference type="Proteomes" id="UP000831782"/>
    </source>
</evidence>
<gene>
    <name evidence="7" type="ORF">MUN88_05910</name>
</gene>
<keyword evidence="8" id="KW-1185">Reference proteome</keyword>
<dbReference type="Gene3D" id="3.40.50.1390">
    <property type="entry name" value="Resolvase, N-terminal catalytic domain"/>
    <property type="match status" value="1"/>
</dbReference>
<evidence type="ECO:0000259" key="6">
    <source>
        <dbReference type="PROSITE" id="PS51737"/>
    </source>
</evidence>